<evidence type="ECO:0000259" key="4">
    <source>
        <dbReference type="SMART" id="SM00822"/>
    </source>
</evidence>
<dbReference type="InterPro" id="IPR036291">
    <property type="entry name" value="NAD(P)-bd_dom_sf"/>
</dbReference>
<feature type="domain" description="Ketoreductase" evidence="4">
    <location>
        <begin position="11"/>
        <end position="195"/>
    </location>
</feature>
<dbReference type="InterPro" id="IPR002347">
    <property type="entry name" value="SDR_fam"/>
</dbReference>
<keyword evidence="2" id="KW-0560">Oxidoreductase</keyword>
<dbReference type="NCBIfam" id="NF005878">
    <property type="entry name" value="PRK07825.1"/>
    <property type="match status" value="1"/>
</dbReference>
<dbReference type="Pfam" id="PF00106">
    <property type="entry name" value="adh_short"/>
    <property type="match status" value="1"/>
</dbReference>
<evidence type="ECO:0000256" key="2">
    <source>
        <dbReference type="ARBA" id="ARBA00023002"/>
    </source>
</evidence>
<sequence>MAPQPRNLTGRNAAITGGARGIGRETALALLAEGVRVAIGDIDLALAQRTAAELRSRGEIIALPLDVTDPASVEAFVADAEEHLGPLDIFVNNAGIMPIGRFRDETPAGSARQVDINIHGVLNGARAILPRFTTRRRGHLVNIASMAGKLGVPGTATYAGTKHFVVGWSESLLGELRHDGVPVDVTCVMPAIVRTELSAGAKATRGVKDVGPEDVADGIVSALKVPRFDVFVPRIGGTAAKVSAVLPRRGRELLARATRADVTLLEADTSKRGAYELRAAQSPPRQVQAANDVESLAAGSTTPHKAEKPTA</sequence>
<dbReference type="PANTHER" id="PTHR44196:SF1">
    <property type="entry name" value="DEHYDROGENASE_REDUCTASE SDR FAMILY MEMBER 7B"/>
    <property type="match status" value="1"/>
</dbReference>
<dbReference type="PANTHER" id="PTHR44196">
    <property type="entry name" value="DEHYDROGENASE/REDUCTASE SDR FAMILY MEMBER 7B"/>
    <property type="match status" value="1"/>
</dbReference>
<organism evidence="5">
    <name type="scientific">freshwater metagenome</name>
    <dbReference type="NCBI Taxonomy" id="449393"/>
    <lineage>
        <taxon>unclassified sequences</taxon>
        <taxon>metagenomes</taxon>
        <taxon>ecological metagenomes</taxon>
    </lineage>
</organism>
<evidence type="ECO:0000256" key="1">
    <source>
        <dbReference type="ARBA" id="ARBA00006484"/>
    </source>
</evidence>
<protein>
    <submittedName>
        <fullName evidence="5">Unannotated protein</fullName>
    </submittedName>
</protein>
<evidence type="ECO:0000313" key="5">
    <source>
        <dbReference type="EMBL" id="CAB4944680.1"/>
    </source>
</evidence>
<dbReference type="Gene3D" id="3.40.50.720">
    <property type="entry name" value="NAD(P)-binding Rossmann-like Domain"/>
    <property type="match status" value="1"/>
</dbReference>
<dbReference type="GO" id="GO:0016020">
    <property type="term" value="C:membrane"/>
    <property type="evidence" value="ECO:0007669"/>
    <property type="project" value="TreeGrafter"/>
</dbReference>
<dbReference type="InterPro" id="IPR057326">
    <property type="entry name" value="KR_dom"/>
</dbReference>
<reference evidence="5" key="1">
    <citation type="submission" date="2020-05" db="EMBL/GenBank/DDBJ databases">
        <authorList>
            <person name="Chiriac C."/>
            <person name="Salcher M."/>
            <person name="Ghai R."/>
            <person name="Kavagutti S V."/>
        </authorList>
    </citation>
    <scope>NUCLEOTIDE SEQUENCE</scope>
</reference>
<dbReference type="EMBL" id="CAFBMK010000278">
    <property type="protein sequence ID" value="CAB4944680.1"/>
    <property type="molecule type" value="Genomic_DNA"/>
</dbReference>
<dbReference type="SUPFAM" id="SSF51735">
    <property type="entry name" value="NAD(P)-binding Rossmann-fold domains"/>
    <property type="match status" value="1"/>
</dbReference>
<dbReference type="CDD" id="cd05233">
    <property type="entry name" value="SDR_c"/>
    <property type="match status" value="1"/>
</dbReference>
<dbReference type="PRINTS" id="PR00080">
    <property type="entry name" value="SDRFAMILY"/>
</dbReference>
<feature type="region of interest" description="Disordered" evidence="3">
    <location>
        <begin position="273"/>
        <end position="311"/>
    </location>
</feature>
<evidence type="ECO:0000256" key="3">
    <source>
        <dbReference type="SAM" id="MobiDB-lite"/>
    </source>
</evidence>
<dbReference type="PRINTS" id="PR00081">
    <property type="entry name" value="GDHRDH"/>
</dbReference>
<name>A0A6J7JMA4_9ZZZZ</name>
<comment type="similarity">
    <text evidence="1">Belongs to the short-chain dehydrogenases/reductases (SDR) family.</text>
</comment>
<gene>
    <name evidence="5" type="ORF">UFOPK3564_03155</name>
</gene>
<dbReference type="AlphaFoldDB" id="A0A6J7JMA4"/>
<dbReference type="GO" id="GO:0016491">
    <property type="term" value="F:oxidoreductase activity"/>
    <property type="evidence" value="ECO:0007669"/>
    <property type="project" value="UniProtKB-KW"/>
</dbReference>
<proteinExistence type="inferred from homology"/>
<dbReference type="SMART" id="SM00822">
    <property type="entry name" value="PKS_KR"/>
    <property type="match status" value="1"/>
</dbReference>
<accession>A0A6J7JMA4</accession>